<evidence type="ECO:0000313" key="4">
    <source>
        <dbReference type="Proteomes" id="UP001501081"/>
    </source>
</evidence>
<accession>A0ABP7Q5Z3</accession>
<protein>
    <submittedName>
        <fullName evidence="3">S41 family peptidase</fullName>
    </submittedName>
</protein>
<keyword evidence="1" id="KW-0732">Signal</keyword>
<evidence type="ECO:0000313" key="3">
    <source>
        <dbReference type="EMBL" id="GAA3977145.1"/>
    </source>
</evidence>
<dbReference type="Gene3D" id="3.30.750.170">
    <property type="match status" value="1"/>
</dbReference>
<dbReference type="EMBL" id="BAABAK010000016">
    <property type="protein sequence ID" value="GAA3977145.1"/>
    <property type="molecule type" value="Genomic_DNA"/>
</dbReference>
<dbReference type="Gene3D" id="3.90.226.10">
    <property type="entry name" value="2-enoyl-CoA Hydratase, Chain A, domain 1"/>
    <property type="match status" value="1"/>
</dbReference>
<dbReference type="InterPro" id="IPR036034">
    <property type="entry name" value="PDZ_sf"/>
</dbReference>
<gene>
    <name evidence="3" type="ORF">GCM10022246_31770</name>
</gene>
<evidence type="ECO:0000259" key="2">
    <source>
        <dbReference type="PROSITE" id="PS50106"/>
    </source>
</evidence>
<proteinExistence type="predicted"/>
<dbReference type="SUPFAM" id="SSF50156">
    <property type="entry name" value="PDZ domain-like"/>
    <property type="match status" value="1"/>
</dbReference>
<dbReference type="SMART" id="SM00245">
    <property type="entry name" value="TSPc"/>
    <property type="match status" value="1"/>
</dbReference>
<feature type="chain" id="PRO_5047049494" evidence="1">
    <location>
        <begin position="22"/>
        <end position="501"/>
    </location>
</feature>
<dbReference type="Gene3D" id="2.30.42.10">
    <property type="match status" value="1"/>
</dbReference>
<dbReference type="PANTHER" id="PTHR32060">
    <property type="entry name" value="TAIL-SPECIFIC PROTEASE"/>
    <property type="match status" value="1"/>
</dbReference>
<dbReference type="SUPFAM" id="SSF52096">
    <property type="entry name" value="ClpP/crotonase"/>
    <property type="match status" value="1"/>
</dbReference>
<dbReference type="InterPro" id="IPR029045">
    <property type="entry name" value="ClpP/crotonase-like_dom_sf"/>
</dbReference>
<dbReference type="InterPro" id="IPR001478">
    <property type="entry name" value="PDZ"/>
</dbReference>
<evidence type="ECO:0000256" key="1">
    <source>
        <dbReference type="SAM" id="SignalP"/>
    </source>
</evidence>
<dbReference type="RefSeq" id="WP_344768611.1">
    <property type="nucleotide sequence ID" value="NZ_BAABAK010000016.1"/>
</dbReference>
<name>A0ABP7Q5Z3_9SPHI</name>
<dbReference type="InterPro" id="IPR005151">
    <property type="entry name" value="Tail-specific_protease"/>
</dbReference>
<organism evidence="3 4">
    <name type="scientific">Pedobacter ginsengiterrae</name>
    <dbReference type="NCBI Taxonomy" id="871696"/>
    <lineage>
        <taxon>Bacteria</taxon>
        <taxon>Pseudomonadati</taxon>
        <taxon>Bacteroidota</taxon>
        <taxon>Sphingobacteriia</taxon>
        <taxon>Sphingobacteriales</taxon>
        <taxon>Sphingobacteriaceae</taxon>
        <taxon>Pedobacter</taxon>
    </lineage>
</organism>
<dbReference type="PANTHER" id="PTHR32060:SF30">
    <property type="entry name" value="CARBOXY-TERMINAL PROCESSING PROTEASE CTPA"/>
    <property type="match status" value="1"/>
</dbReference>
<comment type="caution">
    <text evidence="3">The sequence shown here is derived from an EMBL/GenBank/DDBJ whole genome shotgun (WGS) entry which is preliminary data.</text>
</comment>
<dbReference type="PROSITE" id="PS50106">
    <property type="entry name" value="PDZ"/>
    <property type="match status" value="1"/>
</dbReference>
<sequence>MIKKFAAQSILLSTLVVIGLATSCKKSSTPADTASTPETNTLQTSTTNRDYLTKDSIFLYAKQTYFWNVGMPSYDGFNPRQYATNDAVIAALKALPSTGGKDKYSFIDNGAVATQLGGVSGDFGFSIFFASTNDLRIKLVYATSPAATVGLKRGYQITKINGFTDINTSKASIDKIEDAVFGNDATISLTVLKPDGTSQDVVVTRTTYNINPILYSNTYTVGTKKVGYIVFNSFTTNSAALLDAAFAKFATDGVSELIVDLRYNGGGSVATSEAFTNLIAPSSQNGKIMYTTYWTQTMQDNKATILQNQKFYAKGNDGVTRLYSFFDYPWVPTQAAGNQEVFAKRGALNNLSRVYFLVTASTASASELLINNLKPVMDVKLIGKKTYGKPVGFIGLHIDKNDLYIPQFQTKNQLNQGDYFDGMAVDKDIADDITKEFGDQTEKLLAQALNYSASGSFLSVLKENTVSSTSALSKTLVEDLTGKLDHGFKGMIETRKLKLNK</sequence>
<dbReference type="Pfam" id="PF03572">
    <property type="entry name" value="Peptidase_S41"/>
    <property type="match status" value="1"/>
</dbReference>
<keyword evidence="4" id="KW-1185">Reference proteome</keyword>
<dbReference type="Proteomes" id="UP001501081">
    <property type="component" value="Unassembled WGS sequence"/>
</dbReference>
<feature type="domain" description="PDZ" evidence="2">
    <location>
        <begin position="120"/>
        <end position="195"/>
    </location>
</feature>
<feature type="signal peptide" evidence="1">
    <location>
        <begin position="1"/>
        <end position="21"/>
    </location>
</feature>
<dbReference type="PROSITE" id="PS51257">
    <property type="entry name" value="PROKAR_LIPOPROTEIN"/>
    <property type="match status" value="1"/>
</dbReference>
<reference evidence="4" key="1">
    <citation type="journal article" date="2019" name="Int. J. Syst. Evol. Microbiol.">
        <title>The Global Catalogue of Microorganisms (GCM) 10K type strain sequencing project: providing services to taxonomists for standard genome sequencing and annotation.</title>
        <authorList>
            <consortium name="The Broad Institute Genomics Platform"/>
            <consortium name="The Broad Institute Genome Sequencing Center for Infectious Disease"/>
            <person name="Wu L."/>
            <person name="Ma J."/>
        </authorList>
    </citation>
    <scope>NUCLEOTIDE SEQUENCE [LARGE SCALE GENOMIC DNA]</scope>
    <source>
        <strain evidence="4">JCM 17338</strain>
    </source>
</reference>
<dbReference type="CDD" id="cd07561">
    <property type="entry name" value="Peptidase_S41_CPP_like"/>
    <property type="match status" value="1"/>
</dbReference>